<dbReference type="GO" id="GO:0016798">
    <property type="term" value="F:hydrolase activity, acting on glycosyl bonds"/>
    <property type="evidence" value="ECO:0007669"/>
    <property type="project" value="UniProtKB-KW"/>
</dbReference>
<evidence type="ECO:0000256" key="2">
    <source>
        <dbReference type="SAM" id="SignalP"/>
    </source>
</evidence>
<feature type="chain" id="PRO_5035456640" evidence="2">
    <location>
        <begin position="18"/>
        <end position="387"/>
    </location>
</feature>
<dbReference type="InterPro" id="IPR010905">
    <property type="entry name" value="Glyco_hydro_88"/>
</dbReference>
<dbReference type="Pfam" id="PF07470">
    <property type="entry name" value="Glyco_hydro_88"/>
    <property type="match status" value="1"/>
</dbReference>
<organism evidence="3 4">
    <name type="scientific">Cristinia sonorae</name>
    <dbReference type="NCBI Taxonomy" id="1940300"/>
    <lineage>
        <taxon>Eukaryota</taxon>
        <taxon>Fungi</taxon>
        <taxon>Dikarya</taxon>
        <taxon>Basidiomycota</taxon>
        <taxon>Agaricomycotina</taxon>
        <taxon>Agaricomycetes</taxon>
        <taxon>Agaricomycetidae</taxon>
        <taxon>Agaricales</taxon>
        <taxon>Pleurotineae</taxon>
        <taxon>Stephanosporaceae</taxon>
        <taxon>Cristinia</taxon>
    </lineage>
</organism>
<keyword evidence="3" id="KW-0326">Glycosidase</keyword>
<dbReference type="OrthoDB" id="4138492at2759"/>
<dbReference type="PANTHER" id="PTHR41814">
    <property type="entry name" value="EXPRESSED PROTEIN"/>
    <property type="match status" value="1"/>
</dbReference>
<dbReference type="Gene3D" id="1.50.10.10">
    <property type="match status" value="1"/>
</dbReference>
<reference evidence="3" key="1">
    <citation type="journal article" date="2021" name="New Phytol.">
        <title>Evolutionary innovations through gain and loss of genes in the ectomycorrhizal Boletales.</title>
        <authorList>
            <person name="Wu G."/>
            <person name="Miyauchi S."/>
            <person name="Morin E."/>
            <person name="Kuo A."/>
            <person name="Drula E."/>
            <person name="Varga T."/>
            <person name="Kohler A."/>
            <person name="Feng B."/>
            <person name="Cao Y."/>
            <person name="Lipzen A."/>
            <person name="Daum C."/>
            <person name="Hundley H."/>
            <person name="Pangilinan J."/>
            <person name="Johnson J."/>
            <person name="Barry K."/>
            <person name="LaButti K."/>
            <person name="Ng V."/>
            <person name="Ahrendt S."/>
            <person name="Min B."/>
            <person name="Choi I.G."/>
            <person name="Park H."/>
            <person name="Plett J.M."/>
            <person name="Magnuson J."/>
            <person name="Spatafora J.W."/>
            <person name="Nagy L.G."/>
            <person name="Henrissat B."/>
            <person name="Grigoriev I.V."/>
            <person name="Yang Z.L."/>
            <person name="Xu J."/>
            <person name="Martin F.M."/>
        </authorList>
    </citation>
    <scope>NUCLEOTIDE SEQUENCE</scope>
    <source>
        <strain evidence="3">KKN 215</strain>
    </source>
</reference>
<evidence type="ECO:0000313" key="3">
    <source>
        <dbReference type="EMBL" id="KAH8106137.1"/>
    </source>
</evidence>
<proteinExistence type="predicted"/>
<gene>
    <name evidence="3" type="ORF">BXZ70DRAFT_417460</name>
</gene>
<dbReference type="GO" id="GO:0005975">
    <property type="term" value="P:carbohydrate metabolic process"/>
    <property type="evidence" value="ECO:0007669"/>
    <property type="project" value="InterPro"/>
</dbReference>
<dbReference type="InterPro" id="IPR012341">
    <property type="entry name" value="6hp_glycosidase-like_sf"/>
</dbReference>
<feature type="signal peptide" evidence="2">
    <location>
        <begin position="1"/>
        <end position="17"/>
    </location>
</feature>
<keyword evidence="2" id="KW-0732">Signal</keyword>
<accession>A0A8K0UXQ0</accession>
<dbReference type="SUPFAM" id="SSF48208">
    <property type="entry name" value="Six-hairpin glycosidases"/>
    <property type="match status" value="1"/>
</dbReference>
<keyword evidence="1" id="KW-0378">Hydrolase</keyword>
<name>A0A8K0UXQ0_9AGAR</name>
<dbReference type="PANTHER" id="PTHR41814:SF1">
    <property type="entry name" value="CELLULASE"/>
    <property type="match status" value="1"/>
</dbReference>
<keyword evidence="4" id="KW-1185">Reference proteome</keyword>
<protein>
    <submittedName>
        <fullName evidence="3">Six-hairpin glycosidase</fullName>
    </submittedName>
</protein>
<comment type="caution">
    <text evidence="3">The sequence shown here is derived from an EMBL/GenBank/DDBJ whole genome shotgun (WGS) entry which is preliminary data.</text>
</comment>
<dbReference type="Proteomes" id="UP000813824">
    <property type="component" value="Unassembled WGS sequence"/>
</dbReference>
<dbReference type="EMBL" id="JAEVFJ010000003">
    <property type="protein sequence ID" value="KAH8106137.1"/>
    <property type="molecule type" value="Genomic_DNA"/>
</dbReference>
<dbReference type="AlphaFoldDB" id="A0A8K0UXQ0"/>
<evidence type="ECO:0000313" key="4">
    <source>
        <dbReference type="Proteomes" id="UP000813824"/>
    </source>
</evidence>
<evidence type="ECO:0000256" key="1">
    <source>
        <dbReference type="ARBA" id="ARBA00022801"/>
    </source>
</evidence>
<sequence>MLSLLPLVLLAINGAIAAPSDNQGFDAQTIAKVRDNMLNISTHSWELGAAAQALIELEVPSLSVFSGNRLPPTKSQNPSVRRAATDVFDLATRIVRARPPGSPVLIDGDGAAGDPASLGVAVALTGWTRTNRSDLSFDEAAGLQLDHILNHVPRAQNGAISHRESQVQLWADFTYMVPPFIAYEGVLQTGGDKTWLLREAYNQCKWYREILGDESGLWKHIVLGTGLLDPTHWGTGNAWAAAGMLRVLQTITHSDVSWQFTEERRNLTGWVEEILTSTWPHQGNNGTLFNVIDDPTTFADTSSTALLAASTYRLASITNNHTLIPFADRALQLIKDSVDGNGWLHNTVDPLTFFAPSPPGTFSPEGQTFTILLHTAREDYVRGLHRK</sequence>
<dbReference type="InterPro" id="IPR008928">
    <property type="entry name" value="6-hairpin_glycosidase_sf"/>
</dbReference>